<reference evidence="2" key="1">
    <citation type="submission" date="2022-05" db="EMBL/GenBank/DDBJ databases">
        <title>Draft genome sequence of Clostridium tertium strain CP3 isolated from Peru.</title>
        <authorList>
            <person name="Hurtado R."/>
            <person name="Lima L."/>
            <person name="Sousa T."/>
            <person name="Jaiswal A.K."/>
            <person name="Tiwari S."/>
            <person name="Maturrano L."/>
            <person name="Brenig B."/>
            <person name="Azevedo V."/>
        </authorList>
    </citation>
    <scope>NUCLEOTIDE SEQUENCE</scope>
    <source>
        <strain evidence="2">CP3</strain>
    </source>
</reference>
<keyword evidence="3" id="KW-1185">Reference proteome</keyword>
<accession>A0A9X4B3E6</accession>
<evidence type="ECO:0008006" key="4">
    <source>
        <dbReference type="Google" id="ProtNLM"/>
    </source>
</evidence>
<dbReference type="AlphaFoldDB" id="A0A9X4B3E6"/>
<name>A0A9X4B3E6_9CLOT</name>
<protein>
    <recommendedName>
        <fullName evidence="4">Glycerophosphoryl diester phosphodiesterase membrane domain-containing protein</fullName>
    </recommendedName>
</protein>
<feature type="transmembrane region" description="Helical" evidence="1">
    <location>
        <begin position="136"/>
        <end position="159"/>
    </location>
</feature>
<comment type="caution">
    <text evidence="2">The sequence shown here is derived from an EMBL/GenBank/DDBJ whole genome shotgun (WGS) entry which is preliminary data.</text>
</comment>
<evidence type="ECO:0000256" key="1">
    <source>
        <dbReference type="SAM" id="Phobius"/>
    </source>
</evidence>
<keyword evidence="1" id="KW-0812">Transmembrane</keyword>
<sequence length="282" mass="31247">MEERKIHLSVSEMLSRAFNLCKNNVLEILKVIGIFIVPTIVVLFGVIIGIVFSSLINISYSYSYSYSYFDEAIPFIGIGTIFLIILIALISSVLMLYANGIITKILDDANKGNEVSWRSANKYVWKRKWSILGLNILVWLMTFAFVVVIALLTMLLALLTVGIGLIILIPLIIAIIVIVTPLTSLFTSMLIVRDLTITETIGETFMLFKKGYFWSTIGKLAAISGITIGIGLVLAIIQVIPLVGIVIAIIGQYSIQAYTISYLNILSLDRSNIVENFIDPIM</sequence>
<keyword evidence="1" id="KW-1133">Transmembrane helix</keyword>
<gene>
    <name evidence="2" type="ORF">NE398_13725</name>
</gene>
<keyword evidence="1" id="KW-0472">Membrane</keyword>
<dbReference type="Proteomes" id="UP001141183">
    <property type="component" value="Unassembled WGS sequence"/>
</dbReference>
<proteinExistence type="predicted"/>
<feature type="transmembrane region" description="Helical" evidence="1">
    <location>
        <begin position="212"/>
        <end position="237"/>
    </location>
</feature>
<feature type="transmembrane region" description="Helical" evidence="1">
    <location>
        <begin position="243"/>
        <end position="263"/>
    </location>
</feature>
<organism evidence="2 3">
    <name type="scientific">Clostridium tertium</name>
    <dbReference type="NCBI Taxonomy" id="1559"/>
    <lineage>
        <taxon>Bacteria</taxon>
        <taxon>Bacillati</taxon>
        <taxon>Bacillota</taxon>
        <taxon>Clostridia</taxon>
        <taxon>Eubacteriales</taxon>
        <taxon>Clostridiaceae</taxon>
        <taxon>Clostridium</taxon>
    </lineage>
</organism>
<evidence type="ECO:0000313" key="3">
    <source>
        <dbReference type="Proteomes" id="UP001141183"/>
    </source>
</evidence>
<dbReference type="RefSeq" id="WP_111928446.1">
    <property type="nucleotide sequence ID" value="NZ_JADMSE010000030.1"/>
</dbReference>
<feature type="transmembrane region" description="Helical" evidence="1">
    <location>
        <begin position="165"/>
        <end position="192"/>
    </location>
</feature>
<dbReference type="EMBL" id="JAMRYU010000014">
    <property type="protein sequence ID" value="MDC4241223.1"/>
    <property type="molecule type" value="Genomic_DNA"/>
</dbReference>
<evidence type="ECO:0000313" key="2">
    <source>
        <dbReference type="EMBL" id="MDC4241223.1"/>
    </source>
</evidence>
<feature type="transmembrane region" description="Helical" evidence="1">
    <location>
        <begin position="72"/>
        <end position="97"/>
    </location>
</feature>
<feature type="transmembrane region" description="Helical" evidence="1">
    <location>
        <begin position="28"/>
        <end position="52"/>
    </location>
</feature>